<proteinExistence type="predicted"/>
<dbReference type="Proteomes" id="UP000799302">
    <property type="component" value="Unassembled WGS sequence"/>
</dbReference>
<dbReference type="EMBL" id="MU004239">
    <property type="protein sequence ID" value="KAF2666242.1"/>
    <property type="molecule type" value="Genomic_DNA"/>
</dbReference>
<dbReference type="AlphaFoldDB" id="A0A6A6U292"/>
<organism evidence="2 3">
    <name type="scientific">Microthyrium microscopicum</name>
    <dbReference type="NCBI Taxonomy" id="703497"/>
    <lineage>
        <taxon>Eukaryota</taxon>
        <taxon>Fungi</taxon>
        <taxon>Dikarya</taxon>
        <taxon>Ascomycota</taxon>
        <taxon>Pezizomycotina</taxon>
        <taxon>Dothideomycetes</taxon>
        <taxon>Dothideomycetes incertae sedis</taxon>
        <taxon>Microthyriales</taxon>
        <taxon>Microthyriaceae</taxon>
        <taxon>Microthyrium</taxon>
    </lineage>
</organism>
<accession>A0A6A6U292</accession>
<name>A0A6A6U292_9PEZI</name>
<dbReference type="OrthoDB" id="5342588at2759"/>
<feature type="compositionally biased region" description="Low complexity" evidence="1">
    <location>
        <begin position="203"/>
        <end position="219"/>
    </location>
</feature>
<gene>
    <name evidence="2" type="ORF">BT63DRAFT_428020</name>
</gene>
<evidence type="ECO:0000256" key="1">
    <source>
        <dbReference type="SAM" id="MobiDB-lite"/>
    </source>
</evidence>
<evidence type="ECO:0000313" key="3">
    <source>
        <dbReference type="Proteomes" id="UP000799302"/>
    </source>
</evidence>
<sequence>MTEKYRMRWMQRVALIRHNLHSAIRTNDFSYFKVLQAHMFTEGLDYVAELSTLHNDADAILRALDDLNVGLAFVSQDAFKTIYDNIRSSAGDDDGTRRAMLRVDVSQQKQITDFGVDKVVSSTTSLIENQPECVQDLVASVWIYGVTIVADAIQTSLIHMTMNELDDVLNDFIQLEYRWQTIQTAVEASVGALRGVLNFMSSSGSTNNSNTNDNASISSENGRRNSSIGSAGSWMRRFSTALSTHAMTGPPPTARNSIAQASPRDFSDSLSAACPTTIPNRKSIGRTLLEPIPHTPYIIEDDFGHETNAFEHSFAQ</sequence>
<reference evidence="2" key="1">
    <citation type="journal article" date="2020" name="Stud. Mycol.">
        <title>101 Dothideomycetes genomes: a test case for predicting lifestyles and emergence of pathogens.</title>
        <authorList>
            <person name="Haridas S."/>
            <person name="Albert R."/>
            <person name="Binder M."/>
            <person name="Bloem J."/>
            <person name="Labutti K."/>
            <person name="Salamov A."/>
            <person name="Andreopoulos B."/>
            <person name="Baker S."/>
            <person name="Barry K."/>
            <person name="Bills G."/>
            <person name="Bluhm B."/>
            <person name="Cannon C."/>
            <person name="Castanera R."/>
            <person name="Culley D."/>
            <person name="Daum C."/>
            <person name="Ezra D."/>
            <person name="Gonzalez J."/>
            <person name="Henrissat B."/>
            <person name="Kuo A."/>
            <person name="Liang C."/>
            <person name="Lipzen A."/>
            <person name="Lutzoni F."/>
            <person name="Magnuson J."/>
            <person name="Mondo S."/>
            <person name="Nolan M."/>
            <person name="Ohm R."/>
            <person name="Pangilinan J."/>
            <person name="Park H.-J."/>
            <person name="Ramirez L."/>
            <person name="Alfaro M."/>
            <person name="Sun H."/>
            <person name="Tritt A."/>
            <person name="Yoshinaga Y."/>
            <person name="Zwiers L.-H."/>
            <person name="Turgeon B."/>
            <person name="Goodwin S."/>
            <person name="Spatafora J."/>
            <person name="Crous P."/>
            <person name="Grigoriev I."/>
        </authorList>
    </citation>
    <scope>NUCLEOTIDE SEQUENCE</scope>
    <source>
        <strain evidence="2">CBS 115976</strain>
    </source>
</reference>
<feature type="region of interest" description="Disordered" evidence="1">
    <location>
        <begin position="203"/>
        <end position="230"/>
    </location>
</feature>
<evidence type="ECO:0000313" key="2">
    <source>
        <dbReference type="EMBL" id="KAF2666242.1"/>
    </source>
</evidence>
<keyword evidence="3" id="KW-1185">Reference proteome</keyword>
<protein>
    <submittedName>
        <fullName evidence="2">Uncharacterized protein</fullName>
    </submittedName>
</protein>